<feature type="binding site" evidence="2">
    <location>
        <position position="15"/>
    </location>
    <ligand>
        <name>substrate</name>
    </ligand>
</feature>
<dbReference type="InterPro" id="IPR036424">
    <property type="entry name" value="UPP_synth-like_sf"/>
</dbReference>
<dbReference type="CDD" id="cd00475">
    <property type="entry name" value="Cis_IPPS"/>
    <property type="match status" value="1"/>
</dbReference>
<evidence type="ECO:0000313" key="4">
    <source>
        <dbReference type="Proteomes" id="UP000199473"/>
    </source>
</evidence>
<evidence type="ECO:0000256" key="2">
    <source>
        <dbReference type="HAMAP-Rule" id="MF_01139"/>
    </source>
</evidence>
<gene>
    <name evidence="3" type="ORF">SAMN02745775_105319</name>
</gene>
<dbReference type="SUPFAM" id="SSF64005">
    <property type="entry name" value="Undecaprenyl diphosphate synthase"/>
    <property type="match status" value="1"/>
</dbReference>
<feature type="binding site" evidence="2">
    <location>
        <position position="197"/>
    </location>
    <ligand>
        <name>Mg(2+)</name>
        <dbReference type="ChEBI" id="CHEBI:18420"/>
    </ligand>
</feature>
<dbReference type="PROSITE" id="PS01066">
    <property type="entry name" value="UPP_SYNTHASE"/>
    <property type="match status" value="1"/>
</dbReference>
<dbReference type="HAMAP" id="MF_01139">
    <property type="entry name" value="ISPT"/>
    <property type="match status" value="1"/>
</dbReference>
<accession>A0A1I4BI07</accession>
<dbReference type="NCBIfam" id="TIGR00055">
    <property type="entry name" value="uppS"/>
    <property type="match status" value="1"/>
</dbReference>
<sequence length="232" mass="25621">MPVHVGIIMDGNGRWAAARGLPRALGHKAGAEAARRAIEAAAEAGIGWLTLFAFSSENWRRPADEVRDLTGLMRLYLRSEVKTLVKEGIRLRIIGERERFGPDLVRAIDAAEAMTAEGRRLNLNVALSYGGRAEIVAAARAAMRCAVEQGMAPESLDEAAFGRLLSTAGMPDPDLIIRTSGEQRLSNFLLWQSAYAEFVFQDVLWPDYEARHLAEAIGEFARRERRYGVRVA</sequence>
<dbReference type="Gene3D" id="3.40.1180.10">
    <property type="entry name" value="Decaprenyl diphosphate synthase-like"/>
    <property type="match status" value="1"/>
</dbReference>
<evidence type="ECO:0000256" key="1">
    <source>
        <dbReference type="ARBA" id="ARBA00022679"/>
    </source>
</evidence>
<feature type="binding site" evidence="2">
    <location>
        <position position="23"/>
    </location>
    <ligand>
        <name>substrate</name>
    </ligand>
</feature>
<name>A0A1I4BI07_9PROT</name>
<dbReference type="GO" id="GO:0008834">
    <property type="term" value="F:ditrans,polycis-undecaprenyl-diphosphate synthase [(2E,6E)-farnesyl-diphosphate specific] activity"/>
    <property type="evidence" value="ECO:0007669"/>
    <property type="project" value="TreeGrafter"/>
</dbReference>
<feature type="binding site" evidence="2">
    <location>
        <position position="59"/>
    </location>
    <ligand>
        <name>substrate</name>
    </ligand>
</feature>
<dbReference type="EC" id="2.5.1.-" evidence="2"/>
<feature type="binding site" evidence="2">
    <location>
        <begin position="55"/>
        <end position="57"/>
    </location>
    <ligand>
        <name>substrate</name>
    </ligand>
</feature>
<dbReference type="AlphaFoldDB" id="A0A1I4BI07"/>
<proteinExistence type="inferred from homology"/>
<feature type="active site" description="Proton acceptor" evidence="2">
    <location>
        <position position="58"/>
    </location>
</feature>
<dbReference type="Pfam" id="PF01255">
    <property type="entry name" value="Prenyltransf"/>
    <property type="match status" value="1"/>
</dbReference>
<dbReference type="GO" id="GO:0005829">
    <property type="term" value="C:cytosol"/>
    <property type="evidence" value="ECO:0007669"/>
    <property type="project" value="TreeGrafter"/>
</dbReference>
<feature type="binding site" evidence="2">
    <location>
        <position position="10"/>
    </location>
    <ligand>
        <name>Mg(2+)</name>
        <dbReference type="ChEBI" id="CHEBI:18420"/>
    </ligand>
</feature>
<comment type="cofactor">
    <cofactor evidence="2">
        <name>Mg(2+)</name>
        <dbReference type="ChEBI" id="CHEBI:18420"/>
    </cofactor>
    <text evidence="2">Binds 2 magnesium ions per subunit.</text>
</comment>
<keyword evidence="2" id="KW-0460">Magnesium</keyword>
<comment type="function">
    <text evidence="2">Catalyzes the condensation of isopentenyl diphosphate (IPP) with allylic pyrophosphates generating different type of terpenoids.</text>
</comment>
<feature type="binding site" evidence="2">
    <location>
        <position position="61"/>
    </location>
    <ligand>
        <name>substrate</name>
    </ligand>
</feature>
<organism evidence="3 4">
    <name type="scientific">Falsiroseomonas stagni DSM 19981</name>
    <dbReference type="NCBI Taxonomy" id="1123062"/>
    <lineage>
        <taxon>Bacteria</taxon>
        <taxon>Pseudomonadati</taxon>
        <taxon>Pseudomonadota</taxon>
        <taxon>Alphaproteobacteria</taxon>
        <taxon>Acetobacterales</taxon>
        <taxon>Roseomonadaceae</taxon>
        <taxon>Falsiroseomonas</taxon>
    </lineage>
</organism>
<comment type="subunit">
    <text evidence="2">Homodimer.</text>
</comment>
<dbReference type="EMBL" id="FOSQ01000005">
    <property type="protein sequence ID" value="SFK68418.1"/>
    <property type="molecule type" value="Genomic_DNA"/>
</dbReference>
<dbReference type="InterPro" id="IPR001441">
    <property type="entry name" value="UPP_synth-like"/>
</dbReference>
<dbReference type="PANTHER" id="PTHR10291:SF0">
    <property type="entry name" value="DEHYDRODOLICHYL DIPHOSPHATE SYNTHASE 2"/>
    <property type="match status" value="1"/>
</dbReference>
<feature type="binding site" evidence="2">
    <location>
        <position position="27"/>
    </location>
    <ligand>
        <name>substrate</name>
    </ligand>
</feature>
<feature type="binding site" evidence="2">
    <location>
        <position position="178"/>
    </location>
    <ligand>
        <name>substrate</name>
    </ligand>
</feature>
<keyword evidence="4" id="KW-1185">Reference proteome</keyword>
<dbReference type="GO" id="GO:0016094">
    <property type="term" value="P:polyprenol biosynthetic process"/>
    <property type="evidence" value="ECO:0007669"/>
    <property type="project" value="TreeGrafter"/>
</dbReference>
<feature type="binding site" evidence="2">
    <location>
        <begin position="11"/>
        <end position="14"/>
    </location>
    <ligand>
        <name>substrate</name>
    </ligand>
</feature>
<comment type="similarity">
    <text evidence="2">Belongs to the UPP synthase family.</text>
</comment>
<dbReference type="Proteomes" id="UP000199473">
    <property type="component" value="Unassembled WGS sequence"/>
</dbReference>
<dbReference type="FunFam" id="3.40.1180.10:FF:000001">
    <property type="entry name" value="(2E,6E)-farnesyl-diphosphate-specific ditrans,polycis-undecaprenyl-diphosphate synthase"/>
    <property type="match status" value="1"/>
</dbReference>
<feature type="active site" evidence="2">
    <location>
        <position position="10"/>
    </location>
</feature>
<keyword evidence="1 2" id="KW-0808">Transferase</keyword>
<evidence type="ECO:0000313" key="3">
    <source>
        <dbReference type="EMBL" id="SFK68418.1"/>
    </source>
</evidence>
<protein>
    <recommendedName>
        <fullName evidence="2">Isoprenyl transferase</fullName>
        <ecNumber evidence="2">2.5.1.-</ecNumber>
    </recommendedName>
</protein>
<keyword evidence="2" id="KW-0479">Metal-binding</keyword>
<dbReference type="PANTHER" id="PTHR10291">
    <property type="entry name" value="DEHYDRODOLICHYL DIPHOSPHATE SYNTHASE FAMILY MEMBER"/>
    <property type="match status" value="1"/>
</dbReference>
<dbReference type="InterPro" id="IPR018520">
    <property type="entry name" value="UPP_synth-like_CS"/>
</dbReference>
<feature type="binding site" evidence="2">
    <location>
        <begin position="184"/>
        <end position="186"/>
    </location>
    <ligand>
        <name>substrate</name>
    </ligand>
</feature>
<dbReference type="GO" id="GO:0000287">
    <property type="term" value="F:magnesium ion binding"/>
    <property type="evidence" value="ECO:0007669"/>
    <property type="project" value="UniProtKB-UniRule"/>
</dbReference>
<reference evidence="3 4" key="1">
    <citation type="submission" date="2016-10" db="EMBL/GenBank/DDBJ databases">
        <authorList>
            <person name="de Groot N.N."/>
        </authorList>
    </citation>
    <scope>NUCLEOTIDE SEQUENCE [LARGE SCALE GENOMIC DNA]</scope>
    <source>
        <strain evidence="3 4">DSM 19981</strain>
    </source>
</reference>
<dbReference type="STRING" id="1123062.SAMN02745775_105319"/>